<evidence type="ECO:0000256" key="3">
    <source>
        <dbReference type="ARBA" id="ARBA00022603"/>
    </source>
</evidence>
<accession>A0A926IE34</accession>
<feature type="binding site" evidence="6">
    <location>
        <position position="204"/>
    </location>
    <ligand>
        <name>S-adenosyl-L-methionine</name>
        <dbReference type="ChEBI" id="CHEBI:59789"/>
    </ligand>
</feature>
<sequence length="312" mass="34800">MDYIQIAIETTHEAVEAISYFLVEEMSGGVEICDPIDVVSQDRSQVIFDLIDESLISEDMDTVVVKAYFSTEIDIVEKVEAIKGHLKHISEFLNIGTGKITLLDIPEEKWANEWKKYYKPVKLGDHIVIKPKWETYEAEVDDLIIEMDPGMAFGTGTHETTAMCAQLVEKYIRPDQTIIDIGTGSGILGIIAAKMGAQKVIGVDIDPVAVKVAKENVAYNHVEDQMEVYAGNLIDVVKEKGQIVVSNIIADVIIMLADQVEQVITEEGIWIASGIIQMRKDDVIAAIEANGFEIIEIHEQKEWVAVVARRRK</sequence>
<evidence type="ECO:0000313" key="8">
    <source>
        <dbReference type="Proteomes" id="UP000655830"/>
    </source>
</evidence>
<evidence type="ECO:0000256" key="2">
    <source>
        <dbReference type="ARBA" id="ARBA00022490"/>
    </source>
</evidence>
<feature type="binding site" evidence="6">
    <location>
        <position position="247"/>
    </location>
    <ligand>
        <name>S-adenosyl-L-methionine</name>
        <dbReference type="ChEBI" id="CHEBI:59789"/>
    </ligand>
</feature>
<dbReference type="EMBL" id="JACRSY010000020">
    <property type="protein sequence ID" value="MBC8580372.1"/>
    <property type="molecule type" value="Genomic_DNA"/>
</dbReference>
<dbReference type="GO" id="GO:0032259">
    <property type="term" value="P:methylation"/>
    <property type="evidence" value="ECO:0007669"/>
    <property type="project" value="UniProtKB-KW"/>
</dbReference>
<dbReference type="AlphaFoldDB" id="A0A926IE34"/>
<evidence type="ECO:0000256" key="5">
    <source>
        <dbReference type="ARBA" id="ARBA00022691"/>
    </source>
</evidence>
<dbReference type="PANTHER" id="PTHR43648">
    <property type="entry name" value="ELECTRON TRANSFER FLAVOPROTEIN BETA SUBUNIT LYSINE METHYLTRANSFERASE"/>
    <property type="match status" value="1"/>
</dbReference>
<comment type="similarity">
    <text evidence="1 6">Belongs to the methyltransferase superfamily. PrmA family.</text>
</comment>
<dbReference type="NCBIfam" id="TIGR00406">
    <property type="entry name" value="prmA"/>
    <property type="match status" value="1"/>
</dbReference>
<keyword evidence="8" id="KW-1185">Reference proteome</keyword>
<keyword evidence="3 6" id="KW-0489">Methyltransferase</keyword>
<dbReference type="InterPro" id="IPR004498">
    <property type="entry name" value="Ribosomal_PrmA_MeTrfase"/>
</dbReference>
<organism evidence="7 8">
    <name type="scientific">Zhenhengia yiwuensis</name>
    <dbReference type="NCBI Taxonomy" id="2763666"/>
    <lineage>
        <taxon>Bacteria</taxon>
        <taxon>Bacillati</taxon>
        <taxon>Bacillota</taxon>
        <taxon>Clostridia</taxon>
        <taxon>Lachnospirales</taxon>
        <taxon>Lachnospiraceae</taxon>
        <taxon>Zhenhengia</taxon>
    </lineage>
</organism>
<gene>
    <name evidence="6 7" type="primary">prmA</name>
    <name evidence="7" type="ORF">H8718_12620</name>
</gene>
<evidence type="ECO:0000256" key="4">
    <source>
        <dbReference type="ARBA" id="ARBA00022679"/>
    </source>
</evidence>
<feature type="binding site" evidence="6">
    <location>
        <position position="161"/>
    </location>
    <ligand>
        <name>S-adenosyl-L-methionine</name>
        <dbReference type="ChEBI" id="CHEBI:59789"/>
    </ligand>
</feature>
<comment type="caution">
    <text evidence="7">The sequence shown here is derived from an EMBL/GenBank/DDBJ whole genome shotgun (WGS) entry which is preliminary data.</text>
</comment>
<keyword evidence="5 6" id="KW-0949">S-adenosyl-L-methionine</keyword>
<comment type="subcellular location">
    <subcellularLocation>
        <location evidence="6">Cytoplasm</location>
    </subcellularLocation>
</comment>
<name>A0A926IE34_9FIRM</name>
<dbReference type="Proteomes" id="UP000655830">
    <property type="component" value="Unassembled WGS sequence"/>
</dbReference>
<dbReference type="SUPFAM" id="SSF53335">
    <property type="entry name" value="S-adenosyl-L-methionine-dependent methyltransferases"/>
    <property type="match status" value="1"/>
</dbReference>
<comment type="catalytic activity">
    <reaction evidence="6">
        <text>L-lysyl-[protein] + 3 S-adenosyl-L-methionine = N(6),N(6),N(6)-trimethyl-L-lysyl-[protein] + 3 S-adenosyl-L-homocysteine + 3 H(+)</text>
        <dbReference type="Rhea" id="RHEA:54192"/>
        <dbReference type="Rhea" id="RHEA-COMP:9752"/>
        <dbReference type="Rhea" id="RHEA-COMP:13826"/>
        <dbReference type="ChEBI" id="CHEBI:15378"/>
        <dbReference type="ChEBI" id="CHEBI:29969"/>
        <dbReference type="ChEBI" id="CHEBI:57856"/>
        <dbReference type="ChEBI" id="CHEBI:59789"/>
        <dbReference type="ChEBI" id="CHEBI:61961"/>
    </reaction>
</comment>
<dbReference type="InterPro" id="IPR050078">
    <property type="entry name" value="Ribosomal_L11_MeTrfase_PrmA"/>
</dbReference>
<reference evidence="7" key="1">
    <citation type="submission" date="2020-08" db="EMBL/GenBank/DDBJ databases">
        <title>Genome public.</title>
        <authorList>
            <person name="Liu C."/>
            <person name="Sun Q."/>
        </authorList>
    </citation>
    <scope>NUCLEOTIDE SEQUENCE</scope>
    <source>
        <strain evidence="7">NSJ-12</strain>
    </source>
</reference>
<keyword evidence="2 6" id="KW-0963">Cytoplasm</keyword>
<evidence type="ECO:0000256" key="6">
    <source>
        <dbReference type="HAMAP-Rule" id="MF_00735"/>
    </source>
</evidence>
<dbReference type="PANTHER" id="PTHR43648:SF1">
    <property type="entry name" value="ELECTRON TRANSFER FLAVOPROTEIN BETA SUBUNIT LYSINE METHYLTRANSFERASE"/>
    <property type="match status" value="1"/>
</dbReference>
<dbReference type="GO" id="GO:0005737">
    <property type="term" value="C:cytoplasm"/>
    <property type="evidence" value="ECO:0007669"/>
    <property type="project" value="UniProtKB-SubCell"/>
</dbReference>
<comment type="function">
    <text evidence="6">Methylates ribosomal protein L11.</text>
</comment>
<dbReference type="RefSeq" id="WP_249333197.1">
    <property type="nucleotide sequence ID" value="NZ_JACRSY010000020.1"/>
</dbReference>
<keyword evidence="4 6" id="KW-0808">Transferase</keyword>
<protein>
    <recommendedName>
        <fullName evidence="6">Ribosomal protein L11 methyltransferase</fullName>
        <shortName evidence="6">L11 Mtase</shortName>
        <ecNumber evidence="6">2.1.1.-</ecNumber>
    </recommendedName>
</protein>
<dbReference type="CDD" id="cd02440">
    <property type="entry name" value="AdoMet_MTases"/>
    <property type="match status" value="1"/>
</dbReference>
<keyword evidence="7" id="KW-0687">Ribonucleoprotein</keyword>
<feature type="binding site" evidence="6">
    <location>
        <position position="182"/>
    </location>
    <ligand>
        <name>S-adenosyl-L-methionine</name>
        <dbReference type="ChEBI" id="CHEBI:59789"/>
    </ligand>
</feature>
<dbReference type="HAMAP" id="MF_00735">
    <property type="entry name" value="Methyltr_PrmA"/>
    <property type="match status" value="1"/>
</dbReference>
<dbReference type="EC" id="2.1.1.-" evidence="6"/>
<evidence type="ECO:0000313" key="7">
    <source>
        <dbReference type="EMBL" id="MBC8580372.1"/>
    </source>
</evidence>
<evidence type="ECO:0000256" key="1">
    <source>
        <dbReference type="ARBA" id="ARBA00009741"/>
    </source>
</evidence>
<keyword evidence="7" id="KW-0689">Ribosomal protein</keyword>
<dbReference type="InterPro" id="IPR029063">
    <property type="entry name" value="SAM-dependent_MTases_sf"/>
</dbReference>
<dbReference type="PIRSF" id="PIRSF000401">
    <property type="entry name" value="RPL11_MTase"/>
    <property type="match status" value="1"/>
</dbReference>
<proteinExistence type="inferred from homology"/>
<dbReference type="Pfam" id="PF06325">
    <property type="entry name" value="PrmA"/>
    <property type="match status" value="1"/>
</dbReference>
<dbReference type="Gene3D" id="3.40.50.150">
    <property type="entry name" value="Vaccinia Virus protein VP39"/>
    <property type="match status" value="1"/>
</dbReference>
<dbReference type="GO" id="GO:0005840">
    <property type="term" value="C:ribosome"/>
    <property type="evidence" value="ECO:0007669"/>
    <property type="project" value="UniProtKB-KW"/>
</dbReference>
<dbReference type="GO" id="GO:0008276">
    <property type="term" value="F:protein methyltransferase activity"/>
    <property type="evidence" value="ECO:0007669"/>
    <property type="project" value="UniProtKB-UniRule"/>
</dbReference>